<dbReference type="InterPro" id="IPR002575">
    <property type="entry name" value="Aminoglycoside_PTrfase"/>
</dbReference>
<dbReference type="RefSeq" id="WP_074837350.1">
    <property type="nucleotide sequence ID" value="NZ_FNYY01000011.1"/>
</dbReference>
<dbReference type="Proteomes" id="UP000182932">
    <property type="component" value="Unassembled WGS sequence"/>
</dbReference>
<feature type="domain" description="Aminoglycoside phosphotransferase" evidence="1">
    <location>
        <begin position="35"/>
        <end position="257"/>
    </location>
</feature>
<name>A0A975WBV6_9RHOB</name>
<comment type="caution">
    <text evidence="2">The sequence shown here is derived from an EMBL/GenBank/DDBJ whole genome shotgun (WGS) entry which is preliminary data.</text>
</comment>
<dbReference type="Gene3D" id="3.30.200.20">
    <property type="entry name" value="Phosphorylase Kinase, domain 1"/>
    <property type="match status" value="1"/>
</dbReference>
<dbReference type="PANTHER" id="PTHR47829:SF1">
    <property type="entry name" value="HAD FAMILY PHOSPHATASE"/>
    <property type="match status" value="1"/>
</dbReference>
<gene>
    <name evidence="2" type="ORF">SAMN04487940_11161</name>
</gene>
<dbReference type="GeneID" id="80819309"/>
<dbReference type="SUPFAM" id="SSF56112">
    <property type="entry name" value="Protein kinase-like (PK-like)"/>
    <property type="match status" value="1"/>
</dbReference>
<reference evidence="2 3" key="1">
    <citation type="submission" date="2016-10" db="EMBL/GenBank/DDBJ databases">
        <authorList>
            <person name="Varghese N."/>
            <person name="Submissions S."/>
        </authorList>
    </citation>
    <scope>NUCLEOTIDE SEQUENCE [LARGE SCALE GENOMIC DNA]</scope>
    <source>
        <strain evidence="2 3">FF3</strain>
    </source>
</reference>
<accession>A0A975WBV6</accession>
<sequence>MQAQTTDTSVTGFDPAPLRDFLEEFLGRQVRNLHLRPTEGGMSNPTFFLQADDWRAVLRKQPGQKLAKSAHAIDREFRVLTALADSDVPVPEVYHYHEDANLIGTPFYLMEWLDGRVFTEYATPGLTPSDRTALYSSMCETMARIHRLDFRALGLGDFGREGNYFRRQISRWSQLWQQYRKGDDDNPALDGMITWLDARIPESEQLALCHGDFRIGNMIFHPTEPRVIGVLDWELSTLGHPLVDVGFNTQAWHMAPDENGGILGLDHAALGIPAEEDYLSDYYRHAGSPEEMTDFHRVFAMFRGAVGAAGVAVRGEQGNSTLPDSARIGRFLADAYARRGMEIAARHET</sequence>
<organism evidence="2 3">
    <name type="scientific">Marinovum algicola</name>
    <dbReference type="NCBI Taxonomy" id="42444"/>
    <lineage>
        <taxon>Bacteria</taxon>
        <taxon>Pseudomonadati</taxon>
        <taxon>Pseudomonadota</taxon>
        <taxon>Alphaproteobacteria</taxon>
        <taxon>Rhodobacterales</taxon>
        <taxon>Roseobacteraceae</taxon>
        <taxon>Marinovum</taxon>
    </lineage>
</organism>
<evidence type="ECO:0000313" key="2">
    <source>
        <dbReference type="EMBL" id="SEJ82739.1"/>
    </source>
</evidence>
<dbReference type="InterPro" id="IPR011009">
    <property type="entry name" value="Kinase-like_dom_sf"/>
</dbReference>
<evidence type="ECO:0000313" key="3">
    <source>
        <dbReference type="Proteomes" id="UP000182932"/>
    </source>
</evidence>
<evidence type="ECO:0000259" key="1">
    <source>
        <dbReference type="Pfam" id="PF01636"/>
    </source>
</evidence>
<dbReference type="InterPro" id="IPR052898">
    <property type="entry name" value="ACAD10-like"/>
</dbReference>
<keyword evidence="3" id="KW-1185">Reference proteome</keyword>
<dbReference type="Pfam" id="PF01636">
    <property type="entry name" value="APH"/>
    <property type="match status" value="1"/>
</dbReference>
<protein>
    <submittedName>
        <fullName evidence="2">Predicted kinase, aminoglycoside phosphotransferase (APT) family</fullName>
    </submittedName>
</protein>
<proteinExistence type="predicted"/>
<keyword evidence="2" id="KW-0418">Kinase</keyword>
<dbReference type="InterPro" id="IPR041726">
    <property type="entry name" value="ACAD10_11_N"/>
</dbReference>
<dbReference type="AlphaFoldDB" id="A0A975WBV6"/>
<dbReference type="GO" id="GO:0016301">
    <property type="term" value="F:kinase activity"/>
    <property type="evidence" value="ECO:0007669"/>
    <property type="project" value="UniProtKB-KW"/>
</dbReference>
<dbReference type="EMBL" id="FNYY01000011">
    <property type="protein sequence ID" value="SEJ82739.1"/>
    <property type="molecule type" value="Genomic_DNA"/>
</dbReference>
<keyword evidence="2" id="KW-0808">Transferase</keyword>
<dbReference type="CDD" id="cd05154">
    <property type="entry name" value="ACAD10_11_N-like"/>
    <property type="match status" value="1"/>
</dbReference>
<dbReference type="Gene3D" id="3.90.1200.10">
    <property type="match status" value="1"/>
</dbReference>
<dbReference type="PANTHER" id="PTHR47829">
    <property type="entry name" value="HYDROLASE, PUTATIVE (AFU_ORTHOLOGUE AFUA_1G12880)-RELATED"/>
    <property type="match status" value="1"/>
</dbReference>